<evidence type="ECO:0000313" key="2">
    <source>
        <dbReference type="Proteomes" id="UP000820977"/>
    </source>
</evidence>
<dbReference type="EMBL" id="JABKKJ010000015">
    <property type="protein sequence ID" value="NPE25694.1"/>
    <property type="molecule type" value="Genomic_DNA"/>
</dbReference>
<gene>
    <name evidence="1" type="ORF">HPS54_09235</name>
</gene>
<evidence type="ECO:0000313" key="1">
    <source>
        <dbReference type="EMBL" id="NPE25694.1"/>
    </source>
</evidence>
<protein>
    <submittedName>
        <fullName evidence="1">Dehydrogenase</fullName>
    </submittedName>
</protein>
<accession>A0ABX2B2F0</accession>
<reference evidence="1 2" key="1">
    <citation type="submission" date="2020-05" db="EMBL/GenBank/DDBJ databases">
        <title>Distinct polysaccharide utilization as determinants for interspecies competition between intestinal Prevotella spp.</title>
        <authorList>
            <person name="Galvez E.J.C."/>
            <person name="Iljazovic A."/>
            <person name="Strowig T."/>
        </authorList>
    </citation>
    <scope>NUCLEOTIDE SEQUENCE [LARGE SCALE GENOMIC DNA]</scope>
    <source>
        <strain evidence="1 2">PCHR</strain>
    </source>
</reference>
<comment type="caution">
    <text evidence="1">The sequence shown here is derived from an EMBL/GenBank/DDBJ whole genome shotgun (WGS) entry which is preliminary data.</text>
</comment>
<keyword evidence="2" id="KW-1185">Reference proteome</keyword>
<proteinExistence type="predicted"/>
<organism evidence="1 2">
    <name type="scientific">Xylanibacter caecicola</name>
    <dbReference type="NCBI Taxonomy" id="2736294"/>
    <lineage>
        <taxon>Bacteria</taxon>
        <taxon>Pseudomonadati</taxon>
        <taxon>Bacteroidota</taxon>
        <taxon>Bacteroidia</taxon>
        <taxon>Bacteroidales</taxon>
        <taxon>Prevotellaceae</taxon>
        <taxon>Xylanibacter</taxon>
    </lineage>
</organism>
<dbReference type="Proteomes" id="UP000820977">
    <property type="component" value="Unassembled WGS sequence"/>
</dbReference>
<name>A0ABX2B2F0_9BACT</name>
<sequence length="42" mass="5284">MADNYLERRQEDYERRKARWNLKKKHIVQVQRNVEKPEDEAL</sequence>
<dbReference type="RefSeq" id="WP_172345157.1">
    <property type="nucleotide sequence ID" value="NZ_CASYYZ010000117.1"/>
</dbReference>